<dbReference type="InterPro" id="IPR036047">
    <property type="entry name" value="F-box-like_dom_sf"/>
</dbReference>
<protein>
    <recommendedName>
        <fullName evidence="1">F-box domain-containing protein</fullName>
    </recommendedName>
</protein>
<evidence type="ECO:0000313" key="3">
    <source>
        <dbReference type="Proteomes" id="UP000054007"/>
    </source>
</evidence>
<dbReference type="Pfam" id="PF12937">
    <property type="entry name" value="F-box-like"/>
    <property type="match status" value="1"/>
</dbReference>
<dbReference type="Gene3D" id="3.80.10.10">
    <property type="entry name" value="Ribonuclease Inhibitor"/>
    <property type="match status" value="1"/>
</dbReference>
<reference evidence="2 3" key="1">
    <citation type="journal article" date="2015" name="Fungal Genet. Biol.">
        <title>Evolution of novel wood decay mechanisms in Agaricales revealed by the genome sequences of Fistulina hepatica and Cylindrobasidium torrendii.</title>
        <authorList>
            <person name="Floudas D."/>
            <person name="Held B.W."/>
            <person name="Riley R."/>
            <person name="Nagy L.G."/>
            <person name="Koehler G."/>
            <person name="Ransdell A.S."/>
            <person name="Younus H."/>
            <person name="Chow J."/>
            <person name="Chiniquy J."/>
            <person name="Lipzen A."/>
            <person name="Tritt A."/>
            <person name="Sun H."/>
            <person name="Haridas S."/>
            <person name="LaButti K."/>
            <person name="Ohm R.A."/>
            <person name="Kues U."/>
            <person name="Blanchette R.A."/>
            <person name="Grigoriev I.V."/>
            <person name="Minto R.E."/>
            <person name="Hibbett D.S."/>
        </authorList>
    </citation>
    <scope>NUCLEOTIDE SEQUENCE [LARGE SCALE GENOMIC DNA]</scope>
    <source>
        <strain evidence="2 3">FP15055 ss-10</strain>
    </source>
</reference>
<keyword evidence="3" id="KW-1185">Reference proteome</keyword>
<evidence type="ECO:0000259" key="1">
    <source>
        <dbReference type="PROSITE" id="PS50181"/>
    </source>
</evidence>
<evidence type="ECO:0000313" key="2">
    <source>
        <dbReference type="EMBL" id="KIY68771.1"/>
    </source>
</evidence>
<dbReference type="SUPFAM" id="SSF81383">
    <property type="entry name" value="F-box domain"/>
    <property type="match status" value="1"/>
</dbReference>
<sequence length="565" mass="63873">MTNSENTSPHCRTCTVKGPPEDVPVSYSSLRQYLEDADAQILLLQDSLAKALSVRASIRDAILNSPERVSILDIPPEILPRIFTFLIDPAYNTPRRGIPRLLRVCKQWNQIIQEYPPLWSTINCGSRDIQFHPQRLDEHATEHALSRSKDELLDVTCDIHAASLLQLFTSSNVSGRIQRLSLDFALATDLGVETGAITHLPALTHFKLTMVGRNERVMHVIPRLTNKLKVIDLSNSGSLTHVGLFFDDFQGDGLALDTIWPLLRISPLARLTSVILRGFRHTYKASPDSALGSCLPPLCYTQFTHLRSLVDDTHYTHLYNFGTGKFLALPPFVRQELKHLECACPYLLESFDCTSLESIVLANRLIRNIDYKGNQKGLSDSISYLSFLKAWSPLSLRKLVLDLSEIWDYERGRHDTPFAFMDEIVELEVRVENKDLHAACAKSRAAFLTALGTVEAPQLRTLRLVFNGSSMSPPAKSGASVGKALARVVQARWERTALKRVEIFYALPESEEEHGDLVRHWERLRGDELYELVHELEEEGLEIDLRLTTSRRVVDERSESQRSTQ</sequence>
<dbReference type="EMBL" id="KN880496">
    <property type="protein sequence ID" value="KIY68771.1"/>
    <property type="molecule type" value="Genomic_DNA"/>
</dbReference>
<proteinExistence type="predicted"/>
<accession>A0A0D7BGK1</accession>
<dbReference type="AlphaFoldDB" id="A0A0D7BGK1"/>
<dbReference type="InterPro" id="IPR032675">
    <property type="entry name" value="LRR_dom_sf"/>
</dbReference>
<dbReference type="OrthoDB" id="2858353at2759"/>
<organism evidence="2 3">
    <name type="scientific">Cylindrobasidium torrendii FP15055 ss-10</name>
    <dbReference type="NCBI Taxonomy" id="1314674"/>
    <lineage>
        <taxon>Eukaryota</taxon>
        <taxon>Fungi</taxon>
        <taxon>Dikarya</taxon>
        <taxon>Basidiomycota</taxon>
        <taxon>Agaricomycotina</taxon>
        <taxon>Agaricomycetes</taxon>
        <taxon>Agaricomycetidae</taxon>
        <taxon>Agaricales</taxon>
        <taxon>Marasmiineae</taxon>
        <taxon>Physalacriaceae</taxon>
        <taxon>Cylindrobasidium</taxon>
    </lineage>
</organism>
<gene>
    <name evidence="2" type="ORF">CYLTODRAFT_421329</name>
</gene>
<dbReference type="Proteomes" id="UP000054007">
    <property type="component" value="Unassembled WGS sequence"/>
</dbReference>
<dbReference type="InterPro" id="IPR001810">
    <property type="entry name" value="F-box_dom"/>
</dbReference>
<dbReference type="PROSITE" id="PS50181">
    <property type="entry name" value="FBOX"/>
    <property type="match status" value="1"/>
</dbReference>
<name>A0A0D7BGK1_9AGAR</name>
<feature type="domain" description="F-box" evidence="1">
    <location>
        <begin position="68"/>
        <end position="122"/>
    </location>
</feature>